<dbReference type="PROSITE" id="PS51782">
    <property type="entry name" value="LYSM"/>
    <property type="match status" value="1"/>
</dbReference>
<dbReference type="InterPro" id="IPR018392">
    <property type="entry name" value="LysM"/>
</dbReference>
<evidence type="ECO:0000313" key="1">
    <source>
        <dbReference type="EMBL" id="ASK27246.1"/>
    </source>
</evidence>
<dbReference type="InterPro" id="IPR036779">
    <property type="entry name" value="LysM_dom_sf"/>
</dbReference>
<evidence type="ECO:0000313" key="2">
    <source>
        <dbReference type="Proteomes" id="UP000198238"/>
    </source>
</evidence>
<organism evidence="1 2">
    <name type="scientific">Neisseria chenwenguii</name>
    <dbReference type="NCBI Taxonomy" id="1853278"/>
    <lineage>
        <taxon>Bacteria</taxon>
        <taxon>Pseudomonadati</taxon>
        <taxon>Pseudomonadota</taxon>
        <taxon>Betaproteobacteria</taxon>
        <taxon>Neisseriales</taxon>
        <taxon>Neisseriaceae</taxon>
        <taxon>Neisseria</taxon>
    </lineage>
</organism>
<dbReference type="Proteomes" id="UP000198238">
    <property type="component" value="Chromosome"/>
</dbReference>
<name>A0A220S1K0_9NEIS</name>
<dbReference type="Gene3D" id="3.10.350.10">
    <property type="entry name" value="LysM domain"/>
    <property type="match status" value="1"/>
</dbReference>
<proteinExistence type="predicted"/>
<dbReference type="AlphaFoldDB" id="A0A220S1K0"/>
<dbReference type="KEGG" id="nei:BG910_05370"/>
<accession>A0A220S1K0</accession>
<dbReference type="EMBL" id="CP022278">
    <property type="protein sequence ID" value="ASK27246.1"/>
    <property type="molecule type" value="Genomic_DNA"/>
</dbReference>
<sequence length="55" mass="6010">MAKKYGLTVNELKLFNGLKSDVIKIGQVLQLTKPTTHKVVSGDTLSVLVKNTARL</sequence>
<dbReference type="CDD" id="cd00118">
    <property type="entry name" value="LysM"/>
    <property type="match status" value="1"/>
</dbReference>
<protein>
    <submittedName>
        <fullName evidence="1">Uncharacterized protein</fullName>
    </submittedName>
</protein>
<dbReference type="Pfam" id="PF01476">
    <property type="entry name" value="LysM"/>
    <property type="match status" value="1"/>
</dbReference>
<gene>
    <name evidence="1" type="ORF">BG910_05370</name>
</gene>
<keyword evidence="2" id="KW-1185">Reference proteome</keyword>
<dbReference type="SUPFAM" id="SSF54106">
    <property type="entry name" value="LysM domain"/>
    <property type="match status" value="1"/>
</dbReference>
<reference evidence="1 2" key="1">
    <citation type="submission" date="2017-06" db="EMBL/GenBank/DDBJ databases">
        <title>Neisseria chenwenguii sp. nov., isolated from the intestinal contents of Tibetan Plateau Pika in Yushu, Qinghai Province, China.</title>
        <authorList>
            <person name="Zhang G."/>
        </authorList>
    </citation>
    <scope>NUCLEOTIDE SEQUENCE [LARGE SCALE GENOMIC DNA]</scope>
    <source>
        <strain evidence="1 2">10023</strain>
    </source>
</reference>